<dbReference type="GO" id="GO:0003755">
    <property type="term" value="F:peptidyl-prolyl cis-trans isomerase activity"/>
    <property type="evidence" value="ECO:0007669"/>
    <property type="project" value="UniProtKB-UniRule"/>
</dbReference>
<dbReference type="GO" id="GO:0006457">
    <property type="term" value="P:protein folding"/>
    <property type="evidence" value="ECO:0007669"/>
    <property type="project" value="InterPro"/>
</dbReference>
<sequence>MVLSGGYTNIDEIPAAKTDIPADYQKTSPKSGDTVAILHTNRGDISMRFFPEVAPIAVNNFIALAKADKFNNTIFHRVINNFMIQGGDYTNFNGTGGASVYGREFKLETNPNVHNSAGSVAMANRGPGTNGSQFYINQVDNNYLDGSYTVFGQVYDGMDVVNTICGVQTNMMDKPLNDVVIDSIEITTY</sequence>
<keyword evidence="3 4" id="KW-0413">Isomerase</keyword>
<comment type="similarity">
    <text evidence="4">Belongs to the cyclophilin-type PPIase family.</text>
</comment>
<dbReference type="Proteomes" id="UP000633365">
    <property type="component" value="Unassembled WGS sequence"/>
</dbReference>
<dbReference type="PANTHER" id="PTHR45625">
    <property type="entry name" value="PEPTIDYL-PROLYL CIS-TRANS ISOMERASE-RELATED"/>
    <property type="match status" value="1"/>
</dbReference>
<evidence type="ECO:0000256" key="1">
    <source>
        <dbReference type="ARBA" id="ARBA00002388"/>
    </source>
</evidence>
<name>A0A934WSP9_9FIRM</name>
<dbReference type="PROSITE" id="PS50072">
    <property type="entry name" value="CSA_PPIASE_2"/>
    <property type="match status" value="1"/>
</dbReference>
<comment type="catalytic activity">
    <reaction evidence="4">
        <text>[protein]-peptidylproline (omega=180) = [protein]-peptidylproline (omega=0)</text>
        <dbReference type="Rhea" id="RHEA:16237"/>
        <dbReference type="Rhea" id="RHEA-COMP:10747"/>
        <dbReference type="Rhea" id="RHEA-COMP:10748"/>
        <dbReference type="ChEBI" id="CHEBI:83833"/>
        <dbReference type="ChEBI" id="CHEBI:83834"/>
        <dbReference type="EC" id="5.2.1.8"/>
    </reaction>
</comment>
<dbReference type="PANTHER" id="PTHR45625:SF4">
    <property type="entry name" value="PEPTIDYLPROLYL ISOMERASE DOMAIN AND WD REPEAT-CONTAINING PROTEIN 1"/>
    <property type="match status" value="1"/>
</dbReference>
<feature type="domain" description="PPIase cyclophilin-type" evidence="5">
    <location>
        <begin position="35"/>
        <end position="186"/>
    </location>
</feature>
<dbReference type="PRINTS" id="PR00153">
    <property type="entry name" value="CSAPPISMRASE"/>
</dbReference>
<dbReference type="RefSeq" id="WP_201427988.1">
    <property type="nucleotide sequence ID" value="NZ_JAEQMG010000117.1"/>
</dbReference>
<evidence type="ECO:0000256" key="3">
    <source>
        <dbReference type="ARBA" id="ARBA00023235"/>
    </source>
</evidence>
<proteinExistence type="inferred from homology"/>
<evidence type="ECO:0000313" key="6">
    <source>
        <dbReference type="EMBL" id="MBK6089196.1"/>
    </source>
</evidence>
<comment type="function">
    <text evidence="1 4">PPIases accelerate the folding of proteins. It catalyzes the cis-trans isomerization of proline imidic peptide bonds in oligopeptides.</text>
</comment>
<dbReference type="PROSITE" id="PS00170">
    <property type="entry name" value="CSA_PPIASE_1"/>
    <property type="match status" value="1"/>
</dbReference>
<dbReference type="EC" id="5.2.1.8" evidence="4"/>
<comment type="caution">
    <text evidence="6">The sequence shown here is derived from an EMBL/GenBank/DDBJ whole genome shotgun (WGS) entry which is preliminary data.</text>
</comment>
<dbReference type="InterPro" id="IPR002130">
    <property type="entry name" value="Cyclophilin-type_PPIase_dom"/>
</dbReference>
<keyword evidence="2 4" id="KW-0697">Rotamase</keyword>
<dbReference type="SUPFAM" id="SSF50891">
    <property type="entry name" value="Cyclophilin-like"/>
    <property type="match status" value="1"/>
</dbReference>
<organism evidence="6 7">
    <name type="scientific">Ruminococcus difficilis</name>
    <dbReference type="NCBI Taxonomy" id="2763069"/>
    <lineage>
        <taxon>Bacteria</taxon>
        <taxon>Bacillati</taxon>
        <taxon>Bacillota</taxon>
        <taxon>Clostridia</taxon>
        <taxon>Eubacteriales</taxon>
        <taxon>Oscillospiraceae</taxon>
        <taxon>Ruminococcus</taxon>
    </lineage>
</organism>
<dbReference type="Gene3D" id="2.40.100.10">
    <property type="entry name" value="Cyclophilin-like"/>
    <property type="match status" value="1"/>
</dbReference>
<dbReference type="EMBL" id="JAEQMG010000117">
    <property type="protein sequence ID" value="MBK6089196.1"/>
    <property type="molecule type" value="Genomic_DNA"/>
</dbReference>
<dbReference type="AlphaFoldDB" id="A0A934WSP9"/>
<dbReference type="CDD" id="cd00317">
    <property type="entry name" value="cyclophilin"/>
    <property type="match status" value="1"/>
</dbReference>
<dbReference type="InterPro" id="IPR044666">
    <property type="entry name" value="Cyclophilin_A-like"/>
</dbReference>
<gene>
    <name evidence="6" type="ORF">JKK62_11190</name>
</gene>
<protein>
    <recommendedName>
        <fullName evidence="4">Peptidyl-prolyl cis-trans isomerase</fullName>
        <shortName evidence="4">PPIase</shortName>
        <ecNumber evidence="4">5.2.1.8</ecNumber>
    </recommendedName>
</protein>
<evidence type="ECO:0000256" key="2">
    <source>
        <dbReference type="ARBA" id="ARBA00023110"/>
    </source>
</evidence>
<dbReference type="InterPro" id="IPR029000">
    <property type="entry name" value="Cyclophilin-like_dom_sf"/>
</dbReference>
<accession>A0A934WSP9</accession>
<dbReference type="InterPro" id="IPR020892">
    <property type="entry name" value="Cyclophilin-type_PPIase_CS"/>
</dbReference>
<keyword evidence="7" id="KW-1185">Reference proteome</keyword>
<evidence type="ECO:0000313" key="7">
    <source>
        <dbReference type="Proteomes" id="UP000633365"/>
    </source>
</evidence>
<reference evidence="6" key="1">
    <citation type="submission" date="2021-01" db="EMBL/GenBank/DDBJ databases">
        <title>Genome public.</title>
        <authorList>
            <person name="Liu C."/>
            <person name="Sun Q."/>
        </authorList>
    </citation>
    <scope>NUCLEOTIDE SEQUENCE</scope>
    <source>
        <strain evidence="6">M6</strain>
    </source>
</reference>
<evidence type="ECO:0000259" key="5">
    <source>
        <dbReference type="PROSITE" id="PS50072"/>
    </source>
</evidence>
<evidence type="ECO:0000256" key="4">
    <source>
        <dbReference type="RuleBase" id="RU363019"/>
    </source>
</evidence>
<dbReference type="Pfam" id="PF00160">
    <property type="entry name" value="Pro_isomerase"/>
    <property type="match status" value="1"/>
</dbReference>